<dbReference type="InterPro" id="IPR003660">
    <property type="entry name" value="HAMP_dom"/>
</dbReference>
<dbReference type="PROSITE" id="PS50885">
    <property type="entry name" value="HAMP"/>
    <property type="match status" value="1"/>
</dbReference>
<dbReference type="SMART" id="SM00283">
    <property type="entry name" value="MA"/>
    <property type="match status" value="1"/>
</dbReference>
<evidence type="ECO:0000259" key="6">
    <source>
        <dbReference type="PROSITE" id="PS50111"/>
    </source>
</evidence>
<keyword evidence="5" id="KW-1133">Transmembrane helix</keyword>
<dbReference type="GO" id="GO:0004888">
    <property type="term" value="F:transmembrane signaling receptor activity"/>
    <property type="evidence" value="ECO:0007669"/>
    <property type="project" value="InterPro"/>
</dbReference>
<dbReference type="PANTHER" id="PTHR32089:SF112">
    <property type="entry name" value="LYSOZYME-LIKE PROTEIN-RELATED"/>
    <property type="match status" value="1"/>
</dbReference>
<keyword evidence="4" id="KW-0175">Coiled coil</keyword>
<dbReference type="AlphaFoldDB" id="A0A1H9ZGD5"/>
<keyword evidence="9" id="KW-1185">Reference proteome</keyword>
<evidence type="ECO:0000256" key="1">
    <source>
        <dbReference type="ARBA" id="ARBA00023224"/>
    </source>
</evidence>
<evidence type="ECO:0000313" key="8">
    <source>
        <dbReference type="EMBL" id="SES80719.1"/>
    </source>
</evidence>
<organism evidence="8 9">
    <name type="scientific">[Clostridium] polysaccharolyticum</name>
    <dbReference type="NCBI Taxonomy" id="29364"/>
    <lineage>
        <taxon>Bacteria</taxon>
        <taxon>Bacillati</taxon>
        <taxon>Bacillota</taxon>
        <taxon>Clostridia</taxon>
        <taxon>Lachnospirales</taxon>
        <taxon>Lachnospiraceae</taxon>
    </lineage>
</organism>
<comment type="similarity">
    <text evidence="2">Belongs to the methyl-accepting chemotaxis (MCP) protein family.</text>
</comment>
<keyword evidence="5" id="KW-0812">Transmembrane</keyword>
<name>A0A1H9ZGD5_9FIRM</name>
<keyword evidence="1 3" id="KW-0807">Transducer</keyword>
<dbReference type="EMBL" id="FOHN01000003">
    <property type="protein sequence ID" value="SES80719.1"/>
    <property type="molecule type" value="Genomic_DNA"/>
</dbReference>
<keyword evidence="5" id="KW-0472">Membrane</keyword>
<evidence type="ECO:0000256" key="2">
    <source>
        <dbReference type="ARBA" id="ARBA00029447"/>
    </source>
</evidence>
<dbReference type="Gene3D" id="1.10.287.950">
    <property type="entry name" value="Methyl-accepting chemotaxis protein"/>
    <property type="match status" value="1"/>
</dbReference>
<dbReference type="Gene3D" id="6.10.340.10">
    <property type="match status" value="1"/>
</dbReference>
<reference evidence="8 9" key="1">
    <citation type="submission" date="2016-10" db="EMBL/GenBank/DDBJ databases">
        <authorList>
            <person name="de Groot N.N."/>
        </authorList>
    </citation>
    <scope>NUCLEOTIDE SEQUENCE [LARGE SCALE GENOMIC DNA]</scope>
    <source>
        <strain evidence="8 9">DSM 1801</strain>
    </source>
</reference>
<dbReference type="InterPro" id="IPR004090">
    <property type="entry name" value="Chemotax_Me-accpt_rcpt"/>
</dbReference>
<dbReference type="Pfam" id="PF00672">
    <property type="entry name" value="HAMP"/>
    <property type="match status" value="1"/>
</dbReference>
<dbReference type="STRING" id="29364.SAMN04487772_103197"/>
<dbReference type="SUPFAM" id="SSF58104">
    <property type="entry name" value="Methyl-accepting chemotaxis protein (MCP) signaling domain"/>
    <property type="match status" value="1"/>
</dbReference>
<evidence type="ECO:0000256" key="4">
    <source>
        <dbReference type="SAM" id="Coils"/>
    </source>
</evidence>
<evidence type="ECO:0000259" key="7">
    <source>
        <dbReference type="PROSITE" id="PS50885"/>
    </source>
</evidence>
<sequence length="692" mass="76337">MKGDLPERTVPKSKNDSKIRSLRSKLIISFLIPVCFIVALGGFSYRQVSRAMMKQYELTANDTMQASNNYFSMVTKNVVQHVIRIVSTSDYSTYFTNNHVSDLEKNASFRSVKVDLINSGVTVDALRSIVMIGKDRNPITNQNVKMDPTFFEQFLKTPEGKKLEEDKKFQDTWLGYHAFADEVMGLKKDSYGLAYIRKSSNGKTFVFADIDKAFIISMLNDMYLDGSKTALVSRDGREVYASKTVKKGEKNIFTELDCYKKAVEGAAETGYSYEKVHGEDYLFLYHKVGKTGAMLCNLIPKSRMVANANAIGKATIAFTLLAAIVAILIGAYISSGIGNTIKRILKTINQASEGDLTARFTTKRNDEFKVLAMRLSHMLENMQELIGEVSGVSSSVLGSATVLSKTSDTMLTCSKEVSEAVNEMATGAIKQVTEADICVRQMNELSNRIGDVVVETRRIDEVFEKTKNKVDNGIEVVNDLNKKSRATIKATSVITNGIERLESKSIEIEKIIQVITDISEQTDLLSLNASIEAARAGEAGKGFSIVAEEIRKLALKSMEAVNQISEVVGSIQEETKETANSARNAGQMIENQKEALANTIDAFETINVNMNKLVQHMSKIKEQVEAMETEKADTLDSIQDISAVSQQSAASAQQINATTQSQTEEMFELSGSADKMAKDASLLQNAIQKFTV</sequence>
<dbReference type="SMART" id="SM00304">
    <property type="entry name" value="HAMP"/>
    <property type="match status" value="1"/>
</dbReference>
<dbReference type="PRINTS" id="PR00260">
    <property type="entry name" value="CHEMTRNSDUCR"/>
</dbReference>
<accession>A0A1H9ZGD5</accession>
<feature type="domain" description="HAMP" evidence="7">
    <location>
        <begin position="335"/>
        <end position="387"/>
    </location>
</feature>
<feature type="transmembrane region" description="Helical" evidence="5">
    <location>
        <begin position="26"/>
        <end position="45"/>
    </location>
</feature>
<dbReference type="GO" id="GO:0007165">
    <property type="term" value="P:signal transduction"/>
    <property type="evidence" value="ECO:0007669"/>
    <property type="project" value="UniProtKB-KW"/>
</dbReference>
<dbReference type="Pfam" id="PF00015">
    <property type="entry name" value="MCPsignal"/>
    <property type="match status" value="1"/>
</dbReference>
<dbReference type="GO" id="GO:0006935">
    <property type="term" value="P:chemotaxis"/>
    <property type="evidence" value="ECO:0007669"/>
    <property type="project" value="InterPro"/>
</dbReference>
<feature type="domain" description="Methyl-accepting transducer" evidence="6">
    <location>
        <begin position="406"/>
        <end position="663"/>
    </location>
</feature>
<dbReference type="CDD" id="cd06225">
    <property type="entry name" value="HAMP"/>
    <property type="match status" value="1"/>
</dbReference>
<dbReference type="InterPro" id="IPR004089">
    <property type="entry name" value="MCPsignal_dom"/>
</dbReference>
<evidence type="ECO:0000313" key="9">
    <source>
        <dbReference type="Proteomes" id="UP000199800"/>
    </source>
</evidence>
<dbReference type="Proteomes" id="UP000199800">
    <property type="component" value="Unassembled WGS sequence"/>
</dbReference>
<evidence type="ECO:0000256" key="3">
    <source>
        <dbReference type="PROSITE-ProRule" id="PRU00284"/>
    </source>
</evidence>
<dbReference type="PANTHER" id="PTHR32089">
    <property type="entry name" value="METHYL-ACCEPTING CHEMOTAXIS PROTEIN MCPB"/>
    <property type="match status" value="1"/>
</dbReference>
<protein>
    <submittedName>
        <fullName evidence="8">Methyl-accepting chemotaxis protein</fullName>
    </submittedName>
</protein>
<feature type="transmembrane region" description="Helical" evidence="5">
    <location>
        <begin position="310"/>
        <end position="333"/>
    </location>
</feature>
<evidence type="ECO:0000256" key="5">
    <source>
        <dbReference type="SAM" id="Phobius"/>
    </source>
</evidence>
<dbReference type="GO" id="GO:0016020">
    <property type="term" value="C:membrane"/>
    <property type="evidence" value="ECO:0007669"/>
    <property type="project" value="InterPro"/>
</dbReference>
<gene>
    <name evidence="8" type="ORF">SAMN04487772_103197</name>
</gene>
<dbReference type="PROSITE" id="PS50111">
    <property type="entry name" value="CHEMOTAXIS_TRANSDUC_2"/>
    <property type="match status" value="1"/>
</dbReference>
<proteinExistence type="inferred from homology"/>
<feature type="coiled-coil region" evidence="4">
    <location>
        <begin position="610"/>
        <end position="637"/>
    </location>
</feature>